<evidence type="ECO:0008006" key="3">
    <source>
        <dbReference type="Google" id="ProtNLM"/>
    </source>
</evidence>
<dbReference type="SUPFAM" id="SSF48371">
    <property type="entry name" value="ARM repeat"/>
    <property type="match status" value="1"/>
</dbReference>
<reference evidence="1 2" key="1">
    <citation type="submission" date="2023-04" db="EMBL/GenBank/DDBJ databases">
        <title>Antarctic isolates genomes.</title>
        <authorList>
            <person name="Dimov S.G."/>
        </authorList>
    </citation>
    <scope>NUCLEOTIDE SEQUENCE [LARGE SCALE GENOMIC DNA]</scope>
    <source>
        <strain evidence="1 2">AL19</strain>
    </source>
</reference>
<dbReference type="InterPro" id="IPR011989">
    <property type="entry name" value="ARM-like"/>
</dbReference>
<dbReference type="Proteomes" id="UP001243286">
    <property type="component" value="Unassembled WGS sequence"/>
</dbReference>
<protein>
    <recommendedName>
        <fullName evidence="3">HEAT repeat domain-containing protein</fullName>
    </recommendedName>
</protein>
<dbReference type="EMBL" id="JASBQV010000006">
    <property type="protein sequence ID" value="MDI3234474.1"/>
    <property type="molecule type" value="Genomic_DNA"/>
</dbReference>
<evidence type="ECO:0000313" key="1">
    <source>
        <dbReference type="EMBL" id="MDI3234474.1"/>
    </source>
</evidence>
<organism evidence="1 2">
    <name type="scientific">Exiguobacterium antarcticum</name>
    <dbReference type="NCBI Taxonomy" id="132920"/>
    <lineage>
        <taxon>Bacteria</taxon>
        <taxon>Bacillati</taxon>
        <taxon>Bacillota</taxon>
        <taxon>Bacilli</taxon>
        <taxon>Bacillales</taxon>
        <taxon>Bacillales Family XII. Incertae Sedis</taxon>
        <taxon>Exiguobacterium</taxon>
    </lineage>
</organism>
<dbReference type="InterPro" id="IPR016024">
    <property type="entry name" value="ARM-type_fold"/>
</dbReference>
<gene>
    <name evidence="1" type="ORF">QK289_05600</name>
</gene>
<evidence type="ECO:0000313" key="2">
    <source>
        <dbReference type="Proteomes" id="UP001243286"/>
    </source>
</evidence>
<dbReference type="RefSeq" id="WP_282355283.1">
    <property type="nucleotide sequence ID" value="NZ_JASBQV010000006.1"/>
</dbReference>
<comment type="caution">
    <text evidence="1">The sequence shown here is derived from an EMBL/GenBank/DDBJ whole genome shotgun (WGS) entry which is preliminary data.</text>
</comment>
<sequence length="340" mass="39707">MKWIIFFIVLLVILQVGALVYLVVQKRKRVNQEEARLAWQRQFQDQLYDFATGEQTEMPRILPGNEDLVELELFALTNLTATLSHQERMSQYVEAKLLPYYQKQIQHRRIDRRLNAYEAIAQFRLRPVAQELHQKLNKKLAKEEKDVIVRTLVSIAPDLAIEEAKQTNEISFFGAVLAVGRSKDLSLWVKEFDSLTESFQMAILQLIYDRDETQYVELARRKTTEANPEIRKRALRALTRIGLEEDWQLYTPYLEEETSWVEQMLALRFLENVAPQEALVYILPFVGSRSWWVRTAAFDALLACGGLEQLALVAKDHPDRYAKQKATERLAKEMKQHVVI</sequence>
<keyword evidence="2" id="KW-1185">Reference proteome</keyword>
<accession>A0ABT6R0K8</accession>
<proteinExistence type="predicted"/>
<dbReference type="Gene3D" id="1.25.10.10">
    <property type="entry name" value="Leucine-rich Repeat Variant"/>
    <property type="match status" value="1"/>
</dbReference>
<name>A0ABT6R0K8_9BACL</name>